<organism evidence="2 3">
    <name type="scientific">Olpidium bornovanus</name>
    <dbReference type="NCBI Taxonomy" id="278681"/>
    <lineage>
        <taxon>Eukaryota</taxon>
        <taxon>Fungi</taxon>
        <taxon>Fungi incertae sedis</taxon>
        <taxon>Olpidiomycota</taxon>
        <taxon>Olpidiomycotina</taxon>
        <taxon>Olpidiomycetes</taxon>
        <taxon>Olpidiales</taxon>
        <taxon>Olpidiaceae</taxon>
        <taxon>Olpidium</taxon>
    </lineage>
</organism>
<evidence type="ECO:0000313" key="3">
    <source>
        <dbReference type="Proteomes" id="UP000673691"/>
    </source>
</evidence>
<feature type="non-terminal residue" evidence="2">
    <location>
        <position position="1"/>
    </location>
</feature>
<reference evidence="2 3" key="1">
    <citation type="journal article" name="Sci. Rep.">
        <title>Genome-scale phylogenetic analyses confirm Olpidium as the closest living zoosporic fungus to the non-flagellated, terrestrial fungi.</title>
        <authorList>
            <person name="Chang Y."/>
            <person name="Rochon D."/>
            <person name="Sekimoto S."/>
            <person name="Wang Y."/>
            <person name="Chovatia M."/>
            <person name="Sandor L."/>
            <person name="Salamov A."/>
            <person name="Grigoriev I.V."/>
            <person name="Stajich J.E."/>
            <person name="Spatafora J.W."/>
        </authorList>
    </citation>
    <scope>NUCLEOTIDE SEQUENCE [LARGE SCALE GENOMIC DNA]</scope>
    <source>
        <strain evidence="2">S191</strain>
    </source>
</reference>
<dbReference type="InterPro" id="IPR028217">
    <property type="entry name" value="Rsa3_C"/>
</dbReference>
<dbReference type="Proteomes" id="UP000673691">
    <property type="component" value="Unassembled WGS sequence"/>
</dbReference>
<keyword evidence="3" id="KW-1185">Reference proteome</keyword>
<dbReference type="EMBL" id="JAEFCI010006031">
    <property type="protein sequence ID" value="KAG5459941.1"/>
    <property type="molecule type" value="Genomic_DNA"/>
</dbReference>
<sequence>NVVYNRNSPVPELYLTRFLTEGARRALSVAAAVERRLEGPPAPAAEAAPDVVPSHGDEAFRAHYMTRLTRAFGDELERVRTESGKQLDDPHALGMFIHSLQAGALAYDDGERERWAG</sequence>
<feature type="domain" description="Ribosome-assembly protein 3 C-terminal" evidence="1">
    <location>
        <begin position="60"/>
        <end position="107"/>
    </location>
</feature>
<proteinExistence type="predicted"/>
<accession>A0A8H7ZUW8</accession>
<evidence type="ECO:0000313" key="2">
    <source>
        <dbReference type="EMBL" id="KAG5459941.1"/>
    </source>
</evidence>
<dbReference type="AlphaFoldDB" id="A0A8H7ZUW8"/>
<dbReference type="Pfam" id="PF14615">
    <property type="entry name" value="Rsa3"/>
    <property type="match status" value="1"/>
</dbReference>
<evidence type="ECO:0000259" key="1">
    <source>
        <dbReference type="Pfam" id="PF14615"/>
    </source>
</evidence>
<name>A0A8H7ZUW8_9FUNG</name>
<comment type="caution">
    <text evidence="2">The sequence shown here is derived from an EMBL/GenBank/DDBJ whole genome shotgun (WGS) entry which is preliminary data.</text>
</comment>
<protein>
    <recommendedName>
        <fullName evidence="1">Ribosome-assembly protein 3 C-terminal domain-containing protein</fullName>
    </recommendedName>
</protein>
<gene>
    <name evidence="2" type="ORF">BJ554DRAFT_8077</name>
</gene>
<dbReference type="OrthoDB" id="69550at2759"/>